<keyword evidence="3" id="KW-0328">Glycosyltransferase</keyword>
<feature type="domain" description="Glycosyltransferase RgtA/B/C/D-like" evidence="10">
    <location>
        <begin position="70"/>
        <end position="220"/>
    </location>
</feature>
<sequence>MASSSGTRAPGERWWLALLLAACAVLDLYRLGAPSLFDQDESQYGEIAVEMAQTGDPVTLHANGQPWYVHPPFYMWLVAATGRVLGVSEFTIRVWSVVFSILAVYATVLLGRALFNGRVGLLAGAILAVTLQYLMQSRLAVFDTVLMAWMLLAFYAFVHGYRSGRRSAYLWFFLFAGLATITKGPIGLILPGLVIAAFITVRRAWSRWREVPWAAGLAVYAAAGLSWYALETLLHGSAFIASNIGHYMLGRFFGVVEKHSAPWYFYTPVALLGGFPWTTFWPAAAAVHLRRWREADGSLLVLLGTAVPLVFYTAAQTKLPGYIMPIYPFAALGVAVLWDGALERGRADRPVAASLAGLMVLVGALFWAVAAFVGGQYPEAFRAAGPALLAPAGMLVAGVGIALLVSLRGPAIAAFAVLCATMAVTWLALLTWILPLAEAQKPIKPLAQAITAAVGPGDRIVAYRMSTATSLVFYTRRTVEWTETEDALRARLCAPGRVFLVITRGELARLRWRPPRLETVAERAGTLALLRAPAEQCGRTRALGDPARPHALGPGAEDALVVGLPHQMVRTLTEEVPPPARFRQGQEPADHRGDEVGAIDQPFDREQGRGDFEAHAEPPGPAVLPPEIHRGPAALPHLLAQPVQVLDLVVVADGAGLVRDELDVFPPVSAERFVEPARIHELRPQQRQVPGADSEQRDPPGGPRRDLQIHLPGPHERRDQGLGVRPAGALDAAPAGIRRVVLDMLRHERGVGEEIGIQEEQDASPGDPGAQVARGGAPGFRLRDVPDRDGAAKAADHLGGPVRGPIIDDDDLVPVGGERLGQQRAEGARQDAAVVIRRDDDADVHDVLGSAPPLPAPGDSRSSVPGARRPG</sequence>
<feature type="region of interest" description="Disordered" evidence="8">
    <location>
        <begin position="576"/>
        <end position="628"/>
    </location>
</feature>
<keyword evidence="7 9" id="KW-0472">Membrane</keyword>
<keyword evidence="4 11" id="KW-0808">Transferase</keyword>
<dbReference type="GO" id="GO:0005886">
    <property type="term" value="C:plasma membrane"/>
    <property type="evidence" value="ECO:0007669"/>
    <property type="project" value="UniProtKB-SubCell"/>
</dbReference>
<evidence type="ECO:0000256" key="9">
    <source>
        <dbReference type="SAM" id="Phobius"/>
    </source>
</evidence>
<dbReference type="Proteomes" id="UP000320393">
    <property type="component" value="Unassembled WGS sequence"/>
</dbReference>
<evidence type="ECO:0000256" key="4">
    <source>
        <dbReference type="ARBA" id="ARBA00022679"/>
    </source>
</evidence>
<dbReference type="GO" id="GO:0010041">
    <property type="term" value="P:response to iron(III) ion"/>
    <property type="evidence" value="ECO:0007669"/>
    <property type="project" value="TreeGrafter"/>
</dbReference>
<feature type="transmembrane region" description="Helical" evidence="9">
    <location>
        <begin position="170"/>
        <end position="199"/>
    </location>
</feature>
<dbReference type="PANTHER" id="PTHR33908:SF3">
    <property type="entry name" value="UNDECAPRENYL PHOSPHATE-ALPHA-4-AMINO-4-DEOXY-L-ARABINOSE ARABINOSYL TRANSFERASE"/>
    <property type="match status" value="1"/>
</dbReference>
<keyword evidence="5 9" id="KW-0812">Transmembrane</keyword>
<evidence type="ECO:0000256" key="8">
    <source>
        <dbReference type="SAM" id="MobiDB-lite"/>
    </source>
</evidence>
<feature type="transmembrane region" description="Helical" evidence="9">
    <location>
        <begin position="321"/>
        <end position="338"/>
    </location>
</feature>
<feature type="region of interest" description="Disordered" evidence="8">
    <location>
        <begin position="680"/>
        <end position="728"/>
    </location>
</feature>
<feature type="transmembrane region" description="Helical" evidence="9">
    <location>
        <begin position="385"/>
        <end position="405"/>
    </location>
</feature>
<proteinExistence type="predicted"/>
<dbReference type="AlphaFoldDB" id="A0A537M4Y8"/>
<feature type="transmembrane region" description="Helical" evidence="9">
    <location>
        <begin position="141"/>
        <end position="158"/>
    </location>
</feature>
<evidence type="ECO:0000256" key="2">
    <source>
        <dbReference type="ARBA" id="ARBA00022475"/>
    </source>
</evidence>
<gene>
    <name evidence="11" type="ORF">E6H02_02635</name>
</gene>
<dbReference type="PANTHER" id="PTHR33908">
    <property type="entry name" value="MANNOSYLTRANSFERASE YKCB-RELATED"/>
    <property type="match status" value="1"/>
</dbReference>
<dbReference type="Pfam" id="PF13231">
    <property type="entry name" value="PMT_2"/>
    <property type="match status" value="1"/>
</dbReference>
<evidence type="ECO:0000313" key="12">
    <source>
        <dbReference type="Proteomes" id="UP000320393"/>
    </source>
</evidence>
<keyword evidence="2" id="KW-1003">Cell membrane</keyword>
<evidence type="ECO:0000256" key="5">
    <source>
        <dbReference type="ARBA" id="ARBA00022692"/>
    </source>
</evidence>
<feature type="transmembrane region" description="Helical" evidence="9">
    <location>
        <begin position="263"/>
        <end position="287"/>
    </location>
</feature>
<feature type="transmembrane region" description="Helical" evidence="9">
    <location>
        <begin position="350"/>
        <end position="373"/>
    </location>
</feature>
<dbReference type="GO" id="GO:0009103">
    <property type="term" value="P:lipopolysaccharide biosynthetic process"/>
    <property type="evidence" value="ECO:0007669"/>
    <property type="project" value="UniProtKB-ARBA"/>
</dbReference>
<dbReference type="GO" id="GO:0016763">
    <property type="term" value="F:pentosyltransferase activity"/>
    <property type="evidence" value="ECO:0007669"/>
    <property type="project" value="TreeGrafter"/>
</dbReference>
<feature type="region of interest" description="Disordered" evidence="8">
    <location>
        <begin position="753"/>
        <end position="831"/>
    </location>
</feature>
<protein>
    <submittedName>
        <fullName evidence="11">Glycosyltransferase family 39 protein</fullName>
    </submittedName>
</protein>
<evidence type="ECO:0000256" key="1">
    <source>
        <dbReference type="ARBA" id="ARBA00004651"/>
    </source>
</evidence>
<reference evidence="11 12" key="1">
    <citation type="journal article" date="2019" name="Nat. Microbiol.">
        <title>Mediterranean grassland soil C-N compound turnover is dependent on rainfall and depth, and is mediated by genomically divergent microorganisms.</title>
        <authorList>
            <person name="Diamond S."/>
            <person name="Andeer P.F."/>
            <person name="Li Z."/>
            <person name="Crits-Christoph A."/>
            <person name="Burstein D."/>
            <person name="Anantharaman K."/>
            <person name="Lane K.R."/>
            <person name="Thomas B.C."/>
            <person name="Pan C."/>
            <person name="Northen T.R."/>
            <person name="Banfield J.F."/>
        </authorList>
    </citation>
    <scope>NUCLEOTIDE SEQUENCE [LARGE SCALE GENOMIC DNA]</scope>
    <source>
        <strain evidence="11">NP_5</strain>
    </source>
</reference>
<feature type="transmembrane region" description="Helical" evidence="9">
    <location>
        <begin position="211"/>
        <end position="230"/>
    </location>
</feature>
<dbReference type="EMBL" id="VBAM01000081">
    <property type="protein sequence ID" value="TMJ14927.1"/>
    <property type="molecule type" value="Genomic_DNA"/>
</dbReference>
<name>A0A537M4Y8_9BACT</name>
<feature type="region of interest" description="Disordered" evidence="8">
    <location>
        <begin position="843"/>
        <end position="871"/>
    </location>
</feature>
<evidence type="ECO:0000256" key="3">
    <source>
        <dbReference type="ARBA" id="ARBA00022676"/>
    </source>
</evidence>
<comment type="caution">
    <text evidence="11">The sequence shown here is derived from an EMBL/GenBank/DDBJ whole genome shotgun (WGS) entry which is preliminary data.</text>
</comment>
<dbReference type="InterPro" id="IPR038731">
    <property type="entry name" value="RgtA/B/C-like"/>
</dbReference>
<evidence type="ECO:0000256" key="6">
    <source>
        <dbReference type="ARBA" id="ARBA00022989"/>
    </source>
</evidence>
<feature type="compositionally biased region" description="Basic and acidic residues" evidence="8">
    <location>
        <begin position="694"/>
        <end position="720"/>
    </location>
</feature>
<feature type="transmembrane region" description="Helical" evidence="9">
    <location>
        <begin position="92"/>
        <end position="111"/>
    </location>
</feature>
<evidence type="ECO:0000256" key="7">
    <source>
        <dbReference type="ARBA" id="ARBA00023136"/>
    </source>
</evidence>
<feature type="compositionally biased region" description="Basic and acidic residues" evidence="8">
    <location>
        <begin position="781"/>
        <end position="796"/>
    </location>
</feature>
<keyword evidence="6 9" id="KW-1133">Transmembrane helix</keyword>
<feature type="transmembrane region" description="Helical" evidence="9">
    <location>
        <begin position="412"/>
        <end position="434"/>
    </location>
</feature>
<comment type="subcellular location">
    <subcellularLocation>
        <location evidence="1">Cell membrane</location>
        <topology evidence="1">Multi-pass membrane protein</topology>
    </subcellularLocation>
</comment>
<feature type="compositionally biased region" description="Basic and acidic residues" evidence="8">
    <location>
        <begin position="602"/>
        <end position="616"/>
    </location>
</feature>
<evidence type="ECO:0000313" key="11">
    <source>
        <dbReference type="EMBL" id="TMJ14927.1"/>
    </source>
</evidence>
<organism evidence="11 12">
    <name type="scientific">Candidatus Segetimicrobium genomatis</name>
    <dbReference type="NCBI Taxonomy" id="2569760"/>
    <lineage>
        <taxon>Bacteria</taxon>
        <taxon>Bacillati</taxon>
        <taxon>Candidatus Sysuimicrobiota</taxon>
        <taxon>Candidatus Sysuimicrobiia</taxon>
        <taxon>Candidatus Sysuimicrobiales</taxon>
        <taxon>Candidatus Segetimicrobiaceae</taxon>
        <taxon>Candidatus Segetimicrobium</taxon>
    </lineage>
</organism>
<feature type="transmembrane region" description="Helical" evidence="9">
    <location>
        <begin position="299"/>
        <end position="315"/>
    </location>
</feature>
<evidence type="ECO:0000259" key="10">
    <source>
        <dbReference type="Pfam" id="PF13231"/>
    </source>
</evidence>
<accession>A0A537M4Y8</accession>
<feature type="transmembrane region" description="Helical" evidence="9">
    <location>
        <begin position="67"/>
        <end position="85"/>
    </location>
</feature>
<dbReference type="InterPro" id="IPR050297">
    <property type="entry name" value="LipidA_mod_glycosyltrf_83"/>
</dbReference>